<evidence type="ECO:0000313" key="12">
    <source>
        <dbReference type="Proteomes" id="UP000694541"/>
    </source>
</evidence>
<dbReference type="CDD" id="cd01076">
    <property type="entry name" value="NAD_bind_1_Glu_DH"/>
    <property type="match status" value="1"/>
</dbReference>
<evidence type="ECO:0000256" key="2">
    <source>
        <dbReference type="ARBA" id="ARBA00006382"/>
    </source>
</evidence>
<evidence type="ECO:0000256" key="7">
    <source>
        <dbReference type="ARBA" id="ARBA00047867"/>
    </source>
</evidence>
<comment type="catalytic activity">
    <reaction evidence="8">
        <text>L-glutamate + NADP(+) + H2O = 2-oxoglutarate + NH4(+) + NADPH + H(+)</text>
        <dbReference type="Rhea" id="RHEA:11612"/>
        <dbReference type="ChEBI" id="CHEBI:15377"/>
        <dbReference type="ChEBI" id="CHEBI:15378"/>
        <dbReference type="ChEBI" id="CHEBI:16810"/>
        <dbReference type="ChEBI" id="CHEBI:28938"/>
        <dbReference type="ChEBI" id="CHEBI:29985"/>
        <dbReference type="ChEBI" id="CHEBI:57783"/>
        <dbReference type="ChEBI" id="CHEBI:58349"/>
        <dbReference type="EC" id="1.4.1.3"/>
    </reaction>
</comment>
<dbReference type="GO" id="GO:0006538">
    <property type="term" value="P:L-glutamate catabolic process"/>
    <property type="evidence" value="ECO:0007669"/>
    <property type="project" value="TreeGrafter"/>
</dbReference>
<evidence type="ECO:0000313" key="11">
    <source>
        <dbReference type="Ensembl" id="ENSANIP00000026179.1"/>
    </source>
</evidence>
<dbReference type="SUPFAM" id="SSF51735">
    <property type="entry name" value="NAD(P)-binding Rossmann-fold domains"/>
    <property type="match status" value="1"/>
</dbReference>
<evidence type="ECO:0000256" key="4">
    <source>
        <dbReference type="ARBA" id="ARBA00023002"/>
    </source>
</evidence>
<dbReference type="EC" id="1.4.1.3" evidence="3"/>
<evidence type="ECO:0000256" key="1">
    <source>
        <dbReference type="ARBA" id="ARBA00004173"/>
    </source>
</evidence>
<reference evidence="11" key="2">
    <citation type="submission" date="2025-09" db="UniProtKB">
        <authorList>
            <consortium name="Ensembl"/>
        </authorList>
    </citation>
    <scope>IDENTIFICATION</scope>
</reference>
<dbReference type="PANTHER" id="PTHR11606:SF13">
    <property type="entry name" value="GLUTAMATE DEHYDROGENASE 1, MITOCHONDRIAL"/>
    <property type="match status" value="1"/>
</dbReference>
<accession>A0A8B9NMH4</accession>
<keyword evidence="4 9" id="KW-0560">Oxidoreductase</keyword>
<reference evidence="11" key="1">
    <citation type="submission" date="2025-08" db="UniProtKB">
        <authorList>
            <consortium name="Ensembl"/>
        </authorList>
    </citation>
    <scope>IDENTIFICATION</scope>
</reference>
<keyword evidence="12" id="KW-1185">Reference proteome</keyword>
<dbReference type="Gene3D" id="3.40.50.720">
    <property type="entry name" value="NAD(P)-binding Rossmann-like Domain"/>
    <property type="match status" value="1"/>
</dbReference>
<dbReference type="GO" id="GO:0004352">
    <property type="term" value="F:glutamate dehydrogenase (NAD+) activity"/>
    <property type="evidence" value="ECO:0007669"/>
    <property type="project" value="TreeGrafter"/>
</dbReference>
<dbReference type="GO" id="GO:0005739">
    <property type="term" value="C:mitochondrion"/>
    <property type="evidence" value="ECO:0007669"/>
    <property type="project" value="UniProtKB-SubCell"/>
</dbReference>
<dbReference type="Pfam" id="PF00208">
    <property type="entry name" value="ELFV_dehydrog"/>
    <property type="match status" value="1"/>
</dbReference>
<name>A0A8B9NMH4_9AVES</name>
<dbReference type="InterPro" id="IPR033922">
    <property type="entry name" value="NAD_bind_Glu_DH"/>
</dbReference>
<evidence type="ECO:0000256" key="8">
    <source>
        <dbReference type="ARBA" id="ARBA00048577"/>
    </source>
</evidence>
<dbReference type="Proteomes" id="UP000694541">
    <property type="component" value="Unplaced"/>
</dbReference>
<organism evidence="11 12">
    <name type="scientific">Accipiter nisus</name>
    <name type="common">Eurasian sparrowhawk</name>
    <dbReference type="NCBI Taxonomy" id="211598"/>
    <lineage>
        <taxon>Eukaryota</taxon>
        <taxon>Metazoa</taxon>
        <taxon>Chordata</taxon>
        <taxon>Craniata</taxon>
        <taxon>Vertebrata</taxon>
        <taxon>Euteleostomi</taxon>
        <taxon>Archelosauria</taxon>
        <taxon>Archosauria</taxon>
        <taxon>Dinosauria</taxon>
        <taxon>Saurischia</taxon>
        <taxon>Theropoda</taxon>
        <taxon>Coelurosauria</taxon>
        <taxon>Aves</taxon>
        <taxon>Neognathae</taxon>
        <taxon>Neoaves</taxon>
        <taxon>Telluraves</taxon>
        <taxon>Accipitrimorphae</taxon>
        <taxon>Accipitriformes</taxon>
        <taxon>Accipitridae</taxon>
        <taxon>Accipitrinae</taxon>
        <taxon>Accipiter</taxon>
    </lineage>
</organism>
<keyword evidence="5" id="KW-0496">Mitochondrion</keyword>
<dbReference type="InterPro" id="IPR006096">
    <property type="entry name" value="Glu/Leu/Phe/Val/Trp_DH_C"/>
</dbReference>
<dbReference type="InterPro" id="IPR036291">
    <property type="entry name" value="NAD(P)-bd_dom_sf"/>
</dbReference>
<comment type="subcellular location">
    <subcellularLocation>
        <location evidence="1">Mitochondrion</location>
    </subcellularLocation>
</comment>
<dbReference type="SMART" id="SM00839">
    <property type="entry name" value="ELFV_dehydrog"/>
    <property type="match status" value="1"/>
</dbReference>
<feature type="domain" description="Glutamate/phenylalanine/leucine/valine/L-tryptophan dehydrogenase C-terminal" evidence="10">
    <location>
        <begin position="1"/>
        <end position="259"/>
    </location>
</feature>
<proteinExistence type="inferred from homology"/>
<evidence type="ECO:0000259" key="10">
    <source>
        <dbReference type="SMART" id="SM00839"/>
    </source>
</evidence>
<comment type="similarity">
    <text evidence="2 9">Belongs to the Glu/Leu/Phe/Val dehydrogenases family.</text>
</comment>
<dbReference type="PRINTS" id="PR00082">
    <property type="entry name" value="GLFDHDRGNASE"/>
</dbReference>
<evidence type="ECO:0000256" key="9">
    <source>
        <dbReference type="RuleBase" id="RU004417"/>
    </source>
</evidence>
<evidence type="ECO:0000256" key="5">
    <source>
        <dbReference type="ARBA" id="ARBA00023128"/>
    </source>
</evidence>
<protein>
    <recommendedName>
        <fullName evidence="6">Glutamate dehydrogenase 1, mitochondrial</fullName>
        <ecNumber evidence="3">1.4.1.3</ecNumber>
    </recommendedName>
</protein>
<evidence type="ECO:0000256" key="3">
    <source>
        <dbReference type="ARBA" id="ARBA00012889"/>
    </source>
</evidence>
<evidence type="ECO:0000256" key="6">
    <source>
        <dbReference type="ARBA" id="ARBA00040147"/>
    </source>
</evidence>
<dbReference type="PANTHER" id="PTHR11606">
    <property type="entry name" value="GLUTAMATE DEHYDROGENASE"/>
    <property type="match status" value="1"/>
</dbReference>
<dbReference type="Ensembl" id="ENSANIT00000027044.1">
    <property type="protein sequence ID" value="ENSANIP00000026179.1"/>
    <property type="gene ID" value="ENSANIG00000017587.1"/>
</dbReference>
<sequence>VLPDCLCSVLLYGFGKVGAHTMKYLHDYGAHCICVGKTDGAIYNPRGIDPKELEDYQQGHGTIVGFPKAEPYDGSVLEVPCDILIPAAIEKQLTRENAPWVQAKIIAEAANGPTTLAAHEIFLQRNILVIPDVYVNAGGVTVSFSEWLKNLNHVSYGRLSFKYEWESSYHLLQSVQHSLEQWFGKARGEIPIIPSPEFQAHVTGASEKDIVYSGLAYTMEQSAKQIITMAARCNLGLDQRTAAYLCTLEKVFTVYNEAGFTY</sequence>
<dbReference type="InterPro" id="IPR006095">
    <property type="entry name" value="Glu/Leu/Phe/Val/Trp_DH"/>
</dbReference>
<comment type="catalytic activity">
    <reaction evidence="7">
        <text>L-glutamate + NAD(+) + H2O = 2-oxoglutarate + NH4(+) + NADH + H(+)</text>
        <dbReference type="Rhea" id="RHEA:15133"/>
        <dbReference type="ChEBI" id="CHEBI:15377"/>
        <dbReference type="ChEBI" id="CHEBI:15378"/>
        <dbReference type="ChEBI" id="CHEBI:16810"/>
        <dbReference type="ChEBI" id="CHEBI:28938"/>
        <dbReference type="ChEBI" id="CHEBI:29985"/>
        <dbReference type="ChEBI" id="CHEBI:57540"/>
        <dbReference type="ChEBI" id="CHEBI:57945"/>
        <dbReference type="EC" id="1.4.1.3"/>
    </reaction>
</comment>
<dbReference type="FunFam" id="3.40.50.720:FF:000100">
    <property type="entry name" value="Glutamate dehydrogenase 1, mitochondrial"/>
    <property type="match status" value="1"/>
</dbReference>
<dbReference type="AlphaFoldDB" id="A0A8B9NMH4"/>